<proteinExistence type="predicted"/>
<evidence type="ECO:0000259" key="2">
    <source>
        <dbReference type="Pfam" id="PF10107"/>
    </source>
</evidence>
<keyword evidence="1" id="KW-0812">Transmembrane</keyword>
<evidence type="ECO:0000313" key="4">
    <source>
        <dbReference type="Proteomes" id="UP000321204"/>
    </source>
</evidence>
<organism evidence="3 4">
    <name type="scientific">Flavisolibacter ginsenosidimutans</name>
    <dbReference type="NCBI Taxonomy" id="661481"/>
    <lineage>
        <taxon>Bacteria</taxon>
        <taxon>Pseudomonadati</taxon>
        <taxon>Bacteroidota</taxon>
        <taxon>Chitinophagia</taxon>
        <taxon>Chitinophagales</taxon>
        <taxon>Chitinophagaceae</taxon>
        <taxon>Flavisolibacter</taxon>
    </lineage>
</organism>
<feature type="domain" description="Holliday junction resolvase-related" evidence="2">
    <location>
        <begin position="73"/>
        <end position="202"/>
    </location>
</feature>
<evidence type="ECO:0000256" key="1">
    <source>
        <dbReference type="SAM" id="Phobius"/>
    </source>
</evidence>
<dbReference type="OrthoDB" id="37460at2"/>
<accession>A0A5B8UMG3</accession>
<keyword evidence="4" id="KW-1185">Reference proteome</keyword>
<keyword evidence="1" id="KW-1133">Transmembrane helix</keyword>
<keyword evidence="1" id="KW-0472">Membrane</keyword>
<evidence type="ECO:0000313" key="3">
    <source>
        <dbReference type="EMBL" id="QEC57867.1"/>
    </source>
</evidence>
<feature type="transmembrane region" description="Helical" evidence="1">
    <location>
        <begin position="12"/>
        <end position="29"/>
    </location>
</feature>
<protein>
    <recommendedName>
        <fullName evidence="2">Holliday junction resolvase-related domain-containing protein</fullName>
    </recommendedName>
</protein>
<dbReference type="EMBL" id="CP042433">
    <property type="protein sequence ID" value="QEC57867.1"/>
    <property type="molecule type" value="Genomic_DNA"/>
</dbReference>
<name>A0A5B8UMG3_9BACT</name>
<dbReference type="RefSeq" id="WP_146790633.1">
    <property type="nucleotide sequence ID" value="NZ_BAABIO010000003.1"/>
</dbReference>
<dbReference type="AlphaFoldDB" id="A0A5B8UMG3"/>
<reference evidence="3 4" key="1">
    <citation type="journal article" date="2015" name="Int. J. Syst. Evol. Microbiol.">
        <title>Flavisolibacter ginsenosidimutans sp. nov., with ginsenoside-converting activity isolated from soil used for cultivating ginseng.</title>
        <authorList>
            <person name="Zhao Y."/>
            <person name="Liu Q."/>
            <person name="Kang M.S."/>
            <person name="Jin F."/>
            <person name="Yu H."/>
            <person name="Im W.T."/>
        </authorList>
    </citation>
    <scope>NUCLEOTIDE SEQUENCE [LARGE SCALE GENOMIC DNA]</scope>
    <source>
        <strain evidence="3 4">Gsoil 636</strain>
    </source>
</reference>
<sequence length="233" mass="27123">MPILEITLNEGQILIFGILVVLTSIYFYNKTSNYKTRLQNELRLKQAEQTAAFQKQEAELKFKYQDWAIQELEKFKQTEIDSIKTNLEQVSLQAAANVLQQWKMNEEAKIRQDAISRSYAVNLGKISEHLVPFHGKFPFNPNDARFIGSPVDLLIFDGASENREDINIYFAEIKTGKSRLTELQRRIQSAVKDGRTYWIQINPDNDTFIQDNFKTSRDKIEEILKKIRTNANK</sequence>
<dbReference type="InterPro" id="IPR019287">
    <property type="entry name" value="Hday_junct_resolvase-rel_dom"/>
</dbReference>
<gene>
    <name evidence="3" type="ORF">FSB75_18815</name>
</gene>
<dbReference type="KEGG" id="fgg:FSB75_18815"/>
<dbReference type="Pfam" id="PF10107">
    <property type="entry name" value="Endonuc_Holl"/>
    <property type="match status" value="1"/>
</dbReference>
<dbReference type="Proteomes" id="UP000321204">
    <property type="component" value="Chromosome"/>
</dbReference>